<evidence type="ECO:0000313" key="1">
    <source>
        <dbReference type="EMBL" id="MBU2786898.1"/>
    </source>
</evidence>
<protein>
    <recommendedName>
        <fullName evidence="3">Dicarboxylate transport domain-containing protein</fullName>
    </recommendedName>
</protein>
<dbReference type="RefSeq" id="WP_215871549.1">
    <property type="nucleotide sequence ID" value="NZ_JAAXYO010000028.1"/>
</dbReference>
<name>A0AAE2YN66_9PROT</name>
<evidence type="ECO:0000313" key="2">
    <source>
        <dbReference type="Proteomes" id="UP001197378"/>
    </source>
</evidence>
<organism evidence="1 2">
    <name type="scientific">Igneacidithiobacillus copahuensis</name>
    <dbReference type="NCBI Taxonomy" id="2724909"/>
    <lineage>
        <taxon>Bacteria</taxon>
        <taxon>Pseudomonadati</taxon>
        <taxon>Pseudomonadota</taxon>
        <taxon>Acidithiobacillia</taxon>
        <taxon>Acidithiobacillales</taxon>
        <taxon>Acidithiobacillaceae</taxon>
        <taxon>Igneacidithiobacillus</taxon>
    </lineage>
</organism>
<evidence type="ECO:0008006" key="3">
    <source>
        <dbReference type="Google" id="ProtNLM"/>
    </source>
</evidence>
<dbReference type="AlphaFoldDB" id="A0AAE2YN66"/>
<gene>
    <name evidence="1" type="ORF">HFQ13_01490</name>
</gene>
<dbReference type="Proteomes" id="UP001197378">
    <property type="component" value="Unassembled WGS sequence"/>
</dbReference>
<reference evidence="1" key="1">
    <citation type="journal article" date="2021" name="ISME J.">
        <title>Genomic evolution of the class Acidithiobacillia: deep-branching Proteobacteria living in extreme acidic conditions.</title>
        <authorList>
            <person name="Moya-Beltran A."/>
            <person name="Beard S."/>
            <person name="Rojas-Villalobos C."/>
            <person name="Issotta F."/>
            <person name="Gallardo Y."/>
            <person name="Ulloa R."/>
            <person name="Giaveno A."/>
            <person name="Degli Esposti M."/>
            <person name="Johnson D.B."/>
            <person name="Quatrini R."/>
        </authorList>
    </citation>
    <scope>NUCLEOTIDE SEQUENCE</scope>
    <source>
        <strain evidence="1">VAN18-1</strain>
    </source>
</reference>
<sequence>MIGPAPATVLEIRAASLSGPQLQLHNLQIQAQGTSPHDLHWQIQTRAEQGSSPMHWETLQAQGRLHSHSGIDELQVQASVQASPLGNLQVRGQGTVGKSGGQLRLQLQGQQIGVWHGWWRSAAQGSWSARLTGGGNAQYLLQTVLPKVWHPQGTLRAQLTARGVNWTRLHEAALQASLNRLQFSSPSGLQAAQDGVLHLRTQIGQRKGIWRGQSTLQWRAGAALWSPWYVSAPAAGVTLRGNWQYGTQGWRIAEATLRWPEMGQARFSVVASASAAAPEFHLQEATLAVQPLWQTWLRPILPNSGLAHRLEASGILKISGSYAAGLDKLRWQLEDGSLRDPQGQFTLQDLRSNGTWQRQGGESEAELRWLYGGFYGIPFGPLDAQFLLRSHVAELRAPVALSVLGGRVHIQHLQASWRDGSPSFVLGGGVDHIQLGSLTRTFGWPHFTGTLDAEIPQLRYQQGALSTSSVMRAHAFGGEISIDGLSVTGLFTPAPLLQTSIRLQNLQLKPLTDVFPVGYISGVLDGSIQHVTLLDWQPVAFDARIATRRTSGIPQKISAAAIEKLTKLGGGGISSFFQNIFLRFFHTFSYAKLGFGVDLRDGVATLSGVANTEDGGFYLLRGQGLPQVNIIGYNRRSNWQELLSRLHAVMEGKAQVATGD</sequence>
<accession>A0AAE2YN66</accession>
<dbReference type="EMBL" id="JAAXYO010000028">
    <property type="protein sequence ID" value="MBU2786898.1"/>
    <property type="molecule type" value="Genomic_DNA"/>
</dbReference>
<proteinExistence type="predicted"/>
<comment type="caution">
    <text evidence="1">The sequence shown here is derived from an EMBL/GenBank/DDBJ whole genome shotgun (WGS) entry which is preliminary data.</text>
</comment>
<keyword evidence="2" id="KW-1185">Reference proteome</keyword>